<dbReference type="GeneID" id="11521667"/>
<dbReference type="EMBL" id="CP003009">
    <property type="protein sequence ID" value="AEO63157.1"/>
    <property type="molecule type" value="Genomic_DNA"/>
</dbReference>
<dbReference type="Proteomes" id="UP000008181">
    <property type="component" value="Chromosome 1"/>
</dbReference>
<dbReference type="KEGG" id="ttt:THITE_2108055"/>
<reference evidence="1 2" key="1">
    <citation type="journal article" date="2011" name="Nat. Biotechnol.">
        <title>Comparative genomic analysis of the thermophilic biomass-degrading fungi Myceliophthora thermophila and Thielavia terrestris.</title>
        <authorList>
            <person name="Berka R.M."/>
            <person name="Grigoriev I.V."/>
            <person name="Otillar R."/>
            <person name="Salamov A."/>
            <person name="Grimwood J."/>
            <person name="Reid I."/>
            <person name="Ishmael N."/>
            <person name="John T."/>
            <person name="Darmond C."/>
            <person name="Moisan M.-C."/>
            <person name="Henrissat B."/>
            <person name="Coutinho P.M."/>
            <person name="Lombard V."/>
            <person name="Natvig D.O."/>
            <person name="Lindquist E."/>
            <person name="Schmutz J."/>
            <person name="Lucas S."/>
            <person name="Harris P."/>
            <person name="Powlowski J."/>
            <person name="Bellemare A."/>
            <person name="Taylor D."/>
            <person name="Butler G."/>
            <person name="de Vries R.P."/>
            <person name="Allijn I.E."/>
            <person name="van den Brink J."/>
            <person name="Ushinsky S."/>
            <person name="Storms R."/>
            <person name="Powell A.J."/>
            <person name="Paulsen I.T."/>
            <person name="Elbourne L.D.H."/>
            <person name="Baker S.E."/>
            <person name="Magnuson J."/>
            <person name="LaBoissiere S."/>
            <person name="Clutterbuck A.J."/>
            <person name="Martinez D."/>
            <person name="Wogulis M."/>
            <person name="de Leon A.L."/>
            <person name="Rey M.W."/>
            <person name="Tsang A."/>
        </authorList>
    </citation>
    <scope>NUCLEOTIDE SEQUENCE [LARGE SCALE GENOMIC DNA]</scope>
    <source>
        <strain evidence="2">ATCC 38088 / NRRL 8126</strain>
    </source>
</reference>
<evidence type="ECO:0000313" key="1">
    <source>
        <dbReference type="EMBL" id="AEO63157.1"/>
    </source>
</evidence>
<gene>
    <name evidence="1" type="ORF">THITE_2108055</name>
</gene>
<proteinExistence type="predicted"/>
<dbReference type="HOGENOM" id="CLU_1750959_0_0_1"/>
<dbReference type="RefSeq" id="XP_003649493.1">
    <property type="nucleotide sequence ID" value="XM_003649445.1"/>
</dbReference>
<evidence type="ECO:0000313" key="2">
    <source>
        <dbReference type="Proteomes" id="UP000008181"/>
    </source>
</evidence>
<organism evidence="1 2">
    <name type="scientific">Thermothielavioides terrestris (strain ATCC 38088 / NRRL 8126)</name>
    <name type="common">Thielavia terrestris</name>
    <dbReference type="NCBI Taxonomy" id="578455"/>
    <lineage>
        <taxon>Eukaryota</taxon>
        <taxon>Fungi</taxon>
        <taxon>Dikarya</taxon>
        <taxon>Ascomycota</taxon>
        <taxon>Pezizomycotina</taxon>
        <taxon>Sordariomycetes</taxon>
        <taxon>Sordariomycetidae</taxon>
        <taxon>Sordariales</taxon>
        <taxon>Chaetomiaceae</taxon>
        <taxon>Thermothielavioides</taxon>
        <taxon>Thermothielavioides terrestris</taxon>
    </lineage>
</organism>
<accession>G2QXD4</accession>
<name>G2QXD4_THETT</name>
<protein>
    <submittedName>
        <fullName evidence="1">Uncharacterized protein</fullName>
    </submittedName>
</protein>
<sequence>MAGIPKFSDEESDNGCDLASAYLRPQTSIGLYWPAARASNRLSLHHCPTTLPVANQSAHRNLSPNWSECKGRDLARSGHARSRANCADSHNTIKTGYFGDPMPTLARRMAASPGRCPRWPGCPQTQEDAHKPRMPAIKLVKVHFPHPPG</sequence>
<keyword evidence="2" id="KW-1185">Reference proteome</keyword>
<dbReference type="AlphaFoldDB" id="G2QXD4"/>